<comment type="caution">
    <text evidence="3">The sequence shown here is derived from an EMBL/GenBank/DDBJ whole genome shotgun (WGS) entry which is preliminary data.</text>
</comment>
<keyword evidence="4" id="KW-1185">Reference proteome</keyword>
<dbReference type="InterPro" id="IPR036938">
    <property type="entry name" value="PAP2/HPO_sf"/>
</dbReference>
<gene>
    <name evidence="3" type="ORF">DM868_10410</name>
</gene>
<dbReference type="OrthoDB" id="10182at2157"/>
<dbReference type="EMBL" id="QKNX01000004">
    <property type="protein sequence ID" value="TKR25185.1"/>
    <property type="molecule type" value="Genomic_DNA"/>
</dbReference>
<evidence type="ECO:0000259" key="2">
    <source>
        <dbReference type="SMART" id="SM00014"/>
    </source>
</evidence>
<dbReference type="AlphaFoldDB" id="A0A4U5J9L3"/>
<evidence type="ECO:0000313" key="3">
    <source>
        <dbReference type="EMBL" id="TKR25185.1"/>
    </source>
</evidence>
<dbReference type="Proteomes" id="UP000308037">
    <property type="component" value="Unassembled WGS sequence"/>
</dbReference>
<feature type="transmembrane region" description="Helical" evidence="1">
    <location>
        <begin position="114"/>
        <end position="134"/>
    </location>
</feature>
<feature type="transmembrane region" description="Helical" evidence="1">
    <location>
        <begin position="57"/>
        <end position="76"/>
    </location>
</feature>
<dbReference type="InterPro" id="IPR000326">
    <property type="entry name" value="PAP2/HPO"/>
</dbReference>
<evidence type="ECO:0000256" key="1">
    <source>
        <dbReference type="SAM" id="Phobius"/>
    </source>
</evidence>
<keyword evidence="1" id="KW-1133">Transmembrane helix</keyword>
<feature type="transmembrane region" description="Helical" evidence="1">
    <location>
        <begin position="20"/>
        <end position="45"/>
    </location>
</feature>
<sequence length="296" mass="29759">MTRELGAVEFAAGLPDSVVVAAALVTALGDVWFVFLLLGTLYWFGTALPARLSLSRRRAAFAIALAFGGLAATTALKETFRFPRPPGAAEPAAAGLIPDALLPLYAEIGASSGFGFPSGHAVSAVVVYGGLALLIGSTRSYAVGAALCAVLPLTRVVLGVHYLVDILAGVAFGAAYLGLVHRLCGRGSNPGRAMMIALVVAVVGAGVGYTADTMLALGGALGARMAWGAIGGAVLDESATRLGGALGAAVGLAFAGLFAVVYAVDPAPYLSFIGMFVVIWGVLAAPLAGESLARRV</sequence>
<dbReference type="SMART" id="SM00014">
    <property type="entry name" value="acidPPc"/>
    <property type="match status" value="1"/>
</dbReference>
<dbReference type="Pfam" id="PF01569">
    <property type="entry name" value="PAP2"/>
    <property type="match status" value="1"/>
</dbReference>
<dbReference type="RefSeq" id="WP_137276824.1">
    <property type="nucleotide sequence ID" value="NZ_QKNX01000004.1"/>
</dbReference>
<evidence type="ECO:0000313" key="4">
    <source>
        <dbReference type="Proteomes" id="UP000308037"/>
    </source>
</evidence>
<feature type="transmembrane region" description="Helical" evidence="1">
    <location>
        <begin position="269"/>
        <end position="289"/>
    </location>
</feature>
<accession>A0A4U5J9L3</accession>
<feature type="domain" description="Phosphatidic acid phosphatase type 2/haloperoxidase" evidence="2">
    <location>
        <begin position="59"/>
        <end position="181"/>
    </location>
</feature>
<proteinExistence type="predicted"/>
<dbReference type="SUPFAM" id="SSF48317">
    <property type="entry name" value="Acid phosphatase/Vanadium-dependent haloperoxidase"/>
    <property type="match status" value="1"/>
</dbReference>
<feature type="transmembrane region" description="Helical" evidence="1">
    <location>
        <begin position="242"/>
        <end position="263"/>
    </location>
</feature>
<dbReference type="Gene3D" id="1.20.144.10">
    <property type="entry name" value="Phosphatidic acid phosphatase type 2/haloperoxidase"/>
    <property type="match status" value="1"/>
</dbReference>
<reference evidence="3 4" key="1">
    <citation type="submission" date="2019-04" db="EMBL/GenBank/DDBJ databases">
        <title>Natronomonas sp. F20-122 a newhaloarchaeon isolated from a saline saltern of Isla Bacuta, Huelva, Spain.</title>
        <authorList>
            <person name="Duran-Viseras A."/>
            <person name="Sanchez-Porro C."/>
            <person name="Ventosa A."/>
        </authorList>
    </citation>
    <scope>NUCLEOTIDE SEQUENCE [LARGE SCALE GENOMIC DNA]</scope>
    <source>
        <strain evidence="3 4">F20-122</strain>
    </source>
</reference>
<keyword evidence="1" id="KW-0812">Transmembrane</keyword>
<feature type="transmembrane region" description="Helical" evidence="1">
    <location>
        <begin position="166"/>
        <end position="184"/>
    </location>
</feature>
<protein>
    <submittedName>
        <fullName evidence="3">Phosphatase PAP2 family protein</fullName>
    </submittedName>
</protein>
<keyword evidence="1" id="KW-0472">Membrane</keyword>
<dbReference type="PANTHER" id="PTHR14969:SF13">
    <property type="entry name" value="AT30094P"/>
    <property type="match status" value="1"/>
</dbReference>
<dbReference type="PANTHER" id="PTHR14969">
    <property type="entry name" value="SPHINGOSINE-1-PHOSPHATE PHOSPHOHYDROLASE"/>
    <property type="match status" value="1"/>
</dbReference>
<name>A0A4U5J9L3_9EURY</name>
<organism evidence="3 4">
    <name type="scientific">Natronomonas salsuginis</name>
    <dbReference type="NCBI Taxonomy" id="2217661"/>
    <lineage>
        <taxon>Archaea</taxon>
        <taxon>Methanobacteriati</taxon>
        <taxon>Methanobacteriota</taxon>
        <taxon>Stenosarchaea group</taxon>
        <taxon>Halobacteria</taxon>
        <taxon>Halobacteriales</taxon>
        <taxon>Natronomonadaceae</taxon>
        <taxon>Natronomonas</taxon>
    </lineage>
</organism>